<proteinExistence type="predicted"/>
<reference evidence="3" key="1">
    <citation type="journal article" date="2015" name="Nature">
        <title>Complex archaea that bridge the gap between prokaryotes and eukaryotes.</title>
        <authorList>
            <person name="Spang A."/>
            <person name="Saw J.H."/>
            <person name="Jorgensen S.L."/>
            <person name="Zaremba-Niedzwiedzka K."/>
            <person name="Martijn J."/>
            <person name="Lind A.E."/>
            <person name="van Eijk R."/>
            <person name="Schleper C."/>
            <person name="Guy L."/>
            <person name="Ettema T.J."/>
        </authorList>
    </citation>
    <scope>NUCLEOTIDE SEQUENCE</scope>
</reference>
<gene>
    <name evidence="3" type="ORF">LCGC14_2543860</name>
</gene>
<keyword evidence="2" id="KW-1133">Transmembrane helix</keyword>
<feature type="region of interest" description="Disordered" evidence="1">
    <location>
        <begin position="276"/>
        <end position="315"/>
    </location>
</feature>
<keyword evidence="2" id="KW-0472">Membrane</keyword>
<feature type="region of interest" description="Disordered" evidence="1">
    <location>
        <begin position="12"/>
        <end position="31"/>
    </location>
</feature>
<sequence>YTRKPIVPATPTCNKTPKNVSKETNRGTRRNAKKAEKIVRIPAIIAFLNVINPIEDGWKSLTILKDFSDPQLTIGAWSADPVNFIKYFIQFFANTVVLYLFYPFTLFPIIFILGPVISFFILWRQLKKSGNESFTDKLKLIQFEIEAGSTRPPKDEAVERKQWIDTAFGIKERFPNRVKDDVLLTQLFKKLGFKDIEEMIIKFDDIEIKAAQKENELLLQGNEQGNEQVVSPNENHMLHLQVHGQVAQVPGIPTTPQFNQHILDHAQFLEMSQPTIAGGTQQTPSPREVRRQGTPEGVDLAGGATNILKGTGANP</sequence>
<accession>A0A0F9BCQ1</accession>
<feature type="compositionally biased region" description="Polar residues" evidence="1">
    <location>
        <begin position="276"/>
        <end position="285"/>
    </location>
</feature>
<keyword evidence="2" id="KW-0812">Transmembrane</keyword>
<protein>
    <submittedName>
        <fullName evidence="3">Uncharacterized protein</fullName>
    </submittedName>
</protein>
<name>A0A0F9BCQ1_9ZZZZ</name>
<evidence type="ECO:0000256" key="2">
    <source>
        <dbReference type="SAM" id="Phobius"/>
    </source>
</evidence>
<dbReference type="EMBL" id="LAZR01041571">
    <property type="protein sequence ID" value="KKL11632.1"/>
    <property type="molecule type" value="Genomic_DNA"/>
</dbReference>
<organism evidence="3">
    <name type="scientific">marine sediment metagenome</name>
    <dbReference type="NCBI Taxonomy" id="412755"/>
    <lineage>
        <taxon>unclassified sequences</taxon>
        <taxon>metagenomes</taxon>
        <taxon>ecological metagenomes</taxon>
    </lineage>
</organism>
<dbReference type="AlphaFoldDB" id="A0A0F9BCQ1"/>
<comment type="caution">
    <text evidence="3">The sequence shown here is derived from an EMBL/GenBank/DDBJ whole genome shotgun (WGS) entry which is preliminary data.</text>
</comment>
<evidence type="ECO:0000313" key="3">
    <source>
        <dbReference type="EMBL" id="KKL11632.1"/>
    </source>
</evidence>
<evidence type="ECO:0000256" key="1">
    <source>
        <dbReference type="SAM" id="MobiDB-lite"/>
    </source>
</evidence>
<feature type="transmembrane region" description="Helical" evidence="2">
    <location>
        <begin position="100"/>
        <end position="123"/>
    </location>
</feature>
<feature type="non-terminal residue" evidence="3">
    <location>
        <position position="1"/>
    </location>
</feature>